<organism evidence="2 3">
    <name type="scientific">Liparis tanakae</name>
    <name type="common">Tanaka's snailfish</name>
    <dbReference type="NCBI Taxonomy" id="230148"/>
    <lineage>
        <taxon>Eukaryota</taxon>
        <taxon>Metazoa</taxon>
        <taxon>Chordata</taxon>
        <taxon>Craniata</taxon>
        <taxon>Vertebrata</taxon>
        <taxon>Euteleostomi</taxon>
        <taxon>Actinopterygii</taxon>
        <taxon>Neopterygii</taxon>
        <taxon>Teleostei</taxon>
        <taxon>Neoteleostei</taxon>
        <taxon>Acanthomorphata</taxon>
        <taxon>Eupercaria</taxon>
        <taxon>Perciformes</taxon>
        <taxon>Cottioidei</taxon>
        <taxon>Cottales</taxon>
        <taxon>Liparidae</taxon>
        <taxon>Liparis</taxon>
    </lineage>
</organism>
<dbReference type="OrthoDB" id="10644711at2759"/>
<dbReference type="EMBL" id="SRLO01001998">
    <property type="protein sequence ID" value="TNN34291.1"/>
    <property type="molecule type" value="Genomic_DNA"/>
</dbReference>
<dbReference type="Proteomes" id="UP000314294">
    <property type="component" value="Unassembled WGS sequence"/>
</dbReference>
<accession>A0A4Z2F0K2</accession>
<gene>
    <name evidence="2" type="ORF">EYF80_055544</name>
</gene>
<sequence>MTDARQRHRGQKDEAMLSSVPWRSVLMFWSSVRAQVKQANEKLTQHKGGVRGGVRGGGRGGVRGGRNVPELLVLRNAPELLVQRNVPELLVLGNVPELLVQRNLLVLRNAPELLVPRNVPELLVPRNAPELLVPRNAPELEVWAANAALTPPRPLPLKPSRSRIKTNAVGIDRDIKPRLSAASPDEASHDV</sequence>
<protein>
    <submittedName>
        <fullName evidence="2">Uncharacterized protein</fullName>
    </submittedName>
</protein>
<evidence type="ECO:0000313" key="3">
    <source>
        <dbReference type="Proteomes" id="UP000314294"/>
    </source>
</evidence>
<name>A0A4Z2F0K2_9TELE</name>
<keyword evidence="3" id="KW-1185">Reference proteome</keyword>
<dbReference type="AlphaFoldDB" id="A0A4Z2F0K2"/>
<evidence type="ECO:0000313" key="2">
    <source>
        <dbReference type="EMBL" id="TNN34291.1"/>
    </source>
</evidence>
<proteinExistence type="predicted"/>
<comment type="caution">
    <text evidence="2">The sequence shown here is derived from an EMBL/GenBank/DDBJ whole genome shotgun (WGS) entry which is preliminary data.</text>
</comment>
<feature type="region of interest" description="Disordered" evidence="1">
    <location>
        <begin position="166"/>
        <end position="191"/>
    </location>
</feature>
<evidence type="ECO:0000256" key="1">
    <source>
        <dbReference type="SAM" id="MobiDB-lite"/>
    </source>
</evidence>
<reference evidence="2 3" key="1">
    <citation type="submission" date="2019-03" db="EMBL/GenBank/DDBJ databases">
        <title>First draft genome of Liparis tanakae, snailfish: a comprehensive survey of snailfish specific genes.</title>
        <authorList>
            <person name="Kim W."/>
            <person name="Song I."/>
            <person name="Jeong J.-H."/>
            <person name="Kim D."/>
            <person name="Kim S."/>
            <person name="Ryu S."/>
            <person name="Song J.Y."/>
            <person name="Lee S.K."/>
        </authorList>
    </citation>
    <scope>NUCLEOTIDE SEQUENCE [LARGE SCALE GENOMIC DNA]</scope>
    <source>
        <tissue evidence="2">Muscle</tissue>
    </source>
</reference>